<dbReference type="EMBL" id="JAKUDL010000002">
    <property type="protein sequence ID" value="MCH4294420.1"/>
    <property type="molecule type" value="Genomic_DNA"/>
</dbReference>
<sequence>MPKVKVYLDDSTPDMPITFIPNEGWYTWKSKQMMWTELASDFGENFEIIPLTPELQQQMLAAGDFDGYAPC</sequence>
<organism evidence="2 3">
    <name type="scientific">Shewanella zhuhaiensis</name>
    <dbReference type="NCBI Taxonomy" id="2919576"/>
    <lineage>
        <taxon>Bacteria</taxon>
        <taxon>Pseudomonadati</taxon>
        <taxon>Pseudomonadota</taxon>
        <taxon>Gammaproteobacteria</taxon>
        <taxon>Alteromonadales</taxon>
        <taxon>Shewanellaceae</taxon>
        <taxon>Shewanella</taxon>
    </lineage>
</organism>
<evidence type="ECO:0000313" key="1">
    <source>
        <dbReference type="EMBL" id="MCH4294420.1"/>
    </source>
</evidence>
<dbReference type="Proteomes" id="UP001297581">
    <property type="component" value="Unassembled WGS sequence"/>
</dbReference>
<protein>
    <submittedName>
        <fullName evidence="2">Uncharacterized protein</fullName>
    </submittedName>
</protein>
<proteinExistence type="predicted"/>
<comment type="caution">
    <text evidence="2">The sequence shown here is derived from an EMBL/GenBank/DDBJ whole genome shotgun (WGS) entry which is preliminary data.</text>
</comment>
<dbReference type="EMBL" id="JAKUDL010000002">
    <property type="protein sequence ID" value="MCH4294425.1"/>
    <property type="molecule type" value="Genomic_DNA"/>
</dbReference>
<dbReference type="RefSeq" id="WP_214508836.1">
    <property type="nucleotide sequence ID" value="NZ_JAKUDL010000002.1"/>
</dbReference>
<evidence type="ECO:0000313" key="2">
    <source>
        <dbReference type="EMBL" id="MCH4294425.1"/>
    </source>
</evidence>
<evidence type="ECO:0000313" key="3">
    <source>
        <dbReference type="Proteomes" id="UP001297581"/>
    </source>
</evidence>
<reference evidence="2 3" key="1">
    <citation type="submission" date="2022-02" db="EMBL/GenBank/DDBJ databases">
        <title>The genome sequence of Shewanella sp. 3B26.</title>
        <authorList>
            <person name="Du J."/>
        </authorList>
    </citation>
    <scope>NUCLEOTIDE SEQUENCE [LARGE SCALE GENOMIC DNA]</scope>
    <source>
        <strain evidence="2 3">3B26</strain>
    </source>
</reference>
<dbReference type="AlphaFoldDB" id="A0AAJ1FAU9"/>
<accession>A0AAJ1FAU9</accession>
<name>A0AAJ1FAU9_9GAMM</name>
<keyword evidence="3" id="KW-1185">Reference proteome</keyword>
<gene>
    <name evidence="1" type="ORF">MJ923_08905</name>
    <name evidence="2" type="ORF">MJ923_08930</name>
</gene>